<proteinExistence type="inferred from homology"/>
<accession>A0ABY8UG77</accession>
<dbReference type="PANTHER" id="PTHR23407">
    <property type="entry name" value="ATPASE INHIBITOR/5-FORMYLTETRAHYDROFOLATE CYCLO-LIGASE"/>
    <property type="match status" value="1"/>
</dbReference>
<protein>
    <recommendedName>
        <fullName evidence="5 6">5-formyltetrahydrofolate cyclo-ligase</fullName>
        <ecNumber evidence="5 6">6.3.3.2</ecNumber>
    </recommendedName>
</protein>
<dbReference type="EC" id="6.3.3.2" evidence="5 6"/>
<dbReference type="InterPro" id="IPR037171">
    <property type="entry name" value="NagB/RpiA_transferase-like"/>
</dbReference>
<comment type="catalytic activity">
    <reaction evidence="4 6">
        <text>(6S)-5-formyl-5,6,7,8-tetrahydrofolate + ATP = (6R)-5,10-methenyltetrahydrofolate + ADP + phosphate</text>
        <dbReference type="Rhea" id="RHEA:10488"/>
        <dbReference type="ChEBI" id="CHEBI:30616"/>
        <dbReference type="ChEBI" id="CHEBI:43474"/>
        <dbReference type="ChEBI" id="CHEBI:57455"/>
        <dbReference type="ChEBI" id="CHEBI:57457"/>
        <dbReference type="ChEBI" id="CHEBI:456216"/>
        <dbReference type="EC" id="6.3.3.2"/>
    </reaction>
</comment>
<dbReference type="Pfam" id="PF01812">
    <property type="entry name" value="5-FTHF_cyc-lig"/>
    <property type="match status" value="1"/>
</dbReference>
<dbReference type="SUPFAM" id="SSF100950">
    <property type="entry name" value="NagB/RpiA/CoA transferase-like"/>
    <property type="match status" value="1"/>
</dbReference>
<comment type="cofactor">
    <cofactor evidence="6">
        <name>Mg(2+)</name>
        <dbReference type="ChEBI" id="CHEBI:18420"/>
    </cofactor>
</comment>
<dbReference type="NCBIfam" id="TIGR02727">
    <property type="entry name" value="MTHFS_bact"/>
    <property type="match status" value="1"/>
</dbReference>
<dbReference type="EMBL" id="CP126217">
    <property type="protein sequence ID" value="WIA19431.1"/>
    <property type="molecule type" value="Genomic_DNA"/>
</dbReference>
<dbReference type="InterPro" id="IPR024185">
    <property type="entry name" value="FTHF_cligase-like_sf"/>
</dbReference>
<evidence type="ECO:0000256" key="3">
    <source>
        <dbReference type="ARBA" id="ARBA00022840"/>
    </source>
</evidence>
<dbReference type="PIRSF" id="PIRSF006806">
    <property type="entry name" value="FTHF_cligase"/>
    <property type="match status" value="1"/>
</dbReference>
<dbReference type="Gene3D" id="3.40.50.10420">
    <property type="entry name" value="NagB/RpiA/CoA transferase-like"/>
    <property type="match status" value="1"/>
</dbReference>
<comment type="similarity">
    <text evidence="1 6">Belongs to the 5-formyltetrahydrofolate cyclo-ligase family.</text>
</comment>
<evidence type="ECO:0000256" key="1">
    <source>
        <dbReference type="ARBA" id="ARBA00010638"/>
    </source>
</evidence>
<keyword evidence="6" id="KW-0479">Metal-binding</keyword>
<sequence>MAAEHSLVLEAKKTMRTQIKKQLKAMSPDDMREQSSQIAQQVIASPFFQQARSVGLYITCERLREVDTMALLQAALQQGKQCFVPLVEDSQSNMALLHIDTLEDLQPAPPFGILEPSKQQRDGSDRQNALQVAGGLDLLLMPGLGFDREGGRLGRGGGYYDKMVHDLDARAQQHGWQPPWLVALAFSQQLVQQVPTSHHDRDVDVLAMPTELVRCSSRAKQHL</sequence>
<evidence type="ECO:0000256" key="5">
    <source>
        <dbReference type="ARBA" id="ARBA00038966"/>
    </source>
</evidence>
<evidence type="ECO:0000313" key="8">
    <source>
        <dbReference type="EMBL" id="WIA19431.1"/>
    </source>
</evidence>
<keyword evidence="6" id="KW-0460">Magnesium</keyword>
<dbReference type="Proteomes" id="UP001244341">
    <property type="component" value="Chromosome 10b"/>
</dbReference>
<feature type="region of interest" description="Disordered" evidence="7">
    <location>
        <begin position="108"/>
        <end position="127"/>
    </location>
</feature>
<evidence type="ECO:0000256" key="2">
    <source>
        <dbReference type="ARBA" id="ARBA00022741"/>
    </source>
</evidence>
<evidence type="ECO:0000313" key="9">
    <source>
        <dbReference type="Proteomes" id="UP001244341"/>
    </source>
</evidence>
<evidence type="ECO:0000256" key="6">
    <source>
        <dbReference type="RuleBase" id="RU361279"/>
    </source>
</evidence>
<keyword evidence="9" id="KW-1185">Reference proteome</keyword>
<dbReference type="InterPro" id="IPR002698">
    <property type="entry name" value="FTHF_cligase"/>
</dbReference>
<dbReference type="PANTHER" id="PTHR23407:SF1">
    <property type="entry name" value="5-FORMYLTETRAHYDROFOLATE CYCLO-LIGASE"/>
    <property type="match status" value="1"/>
</dbReference>
<keyword evidence="2 6" id="KW-0547">Nucleotide-binding</keyword>
<reference evidence="8 9" key="1">
    <citation type="submission" date="2023-05" db="EMBL/GenBank/DDBJ databases">
        <title>A 100% complete, gapless, phased diploid assembly of the Scenedesmus obliquus UTEX 3031 genome.</title>
        <authorList>
            <person name="Biondi T.C."/>
            <person name="Hanschen E.R."/>
            <person name="Kwon T."/>
            <person name="Eng W."/>
            <person name="Kruse C.P.S."/>
            <person name="Koehler S.I."/>
            <person name="Kunde Y."/>
            <person name="Gleasner C.D."/>
            <person name="You Mak K.T."/>
            <person name="Polle J."/>
            <person name="Hovde B.T."/>
            <person name="Starkenburg S.R."/>
        </authorList>
    </citation>
    <scope>NUCLEOTIDE SEQUENCE [LARGE SCALE GENOMIC DNA]</scope>
    <source>
        <strain evidence="8 9">DOE0152z</strain>
    </source>
</reference>
<name>A0ABY8UG77_TETOB</name>
<evidence type="ECO:0000256" key="7">
    <source>
        <dbReference type="SAM" id="MobiDB-lite"/>
    </source>
</evidence>
<organism evidence="8 9">
    <name type="scientific">Tetradesmus obliquus</name>
    <name type="common">Green alga</name>
    <name type="synonym">Acutodesmus obliquus</name>
    <dbReference type="NCBI Taxonomy" id="3088"/>
    <lineage>
        <taxon>Eukaryota</taxon>
        <taxon>Viridiplantae</taxon>
        <taxon>Chlorophyta</taxon>
        <taxon>core chlorophytes</taxon>
        <taxon>Chlorophyceae</taxon>
        <taxon>CS clade</taxon>
        <taxon>Sphaeropleales</taxon>
        <taxon>Scenedesmaceae</taxon>
        <taxon>Tetradesmus</taxon>
    </lineage>
</organism>
<gene>
    <name evidence="8" type="ORF">OEZ85_004048</name>
</gene>
<keyword evidence="3 6" id="KW-0067">ATP-binding</keyword>
<evidence type="ECO:0000256" key="4">
    <source>
        <dbReference type="ARBA" id="ARBA00036539"/>
    </source>
</evidence>